<comment type="caution">
    <text evidence="2">The sequence shown here is derived from an EMBL/GenBank/DDBJ whole genome shotgun (WGS) entry which is preliminary data.</text>
</comment>
<feature type="transmembrane region" description="Helical" evidence="1">
    <location>
        <begin position="20"/>
        <end position="43"/>
    </location>
</feature>
<organism evidence="2">
    <name type="scientific">Caldilineaceae bacterium SB0664_bin_27</name>
    <dbReference type="NCBI Taxonomy" id="2605260"/>
    <lineage>
        <taxon>Bacteria</taxon>
        <taxon>Bacillati</taxon>
        <taxon>Chloroflexota</taxon>
        <taxon>Caldilineae</taxon>
        <taxon>Caldilineales</taxon>
        <taxon>Caldilineaceae</taxon>
    </lineage>
</organism>
<keyword evidence="1" id="KW-1133">Transmembrane helix</keyword>
<dbReference type="Pfam" id="PF06182">
    <property type="entry name" value="ABC2_membrane_6"/>
    <property type="match status" value="1"/>
</dbReference>
<accession>A0A6B0YU56</accession>
<proteinExistence type="predicted"/>
<feature type="transmembrane region" description="Helical" evidence="1">
    <location>
        <begin position="140"/>
        <end position="162"/>
    </location>
</feature>
<dbReference type="PANTHER" id="PTHR36832">
    <property type="entry name" value="SLR1174 PROTEIN-RELATED"/>
    <property type="match status" value="1"/>
</dbReference>
<protein>
    <recommendedName>
        <fullName evidence="3">ABC transporter permease</fullName>
    </recommendedName>
</protein>
<dbReference type="InterPro" id="IPR010390">
    <property type="entry name" value="ABC-2_transporter-like"/>
</dbReference>
<feature type="transmembrane region" description="Helical" evidence="1">
    <location>
        <begin position="182"/>
        <end position="204"/>
    </location>
</feature>
<dbReference type="AlphaFoldDB" id="A0A6B0YU56"/>
<keyword evidence="1" id="KW-0812">Transmembrane</keyword>
<gene>
    <name evidence="2" type="ORF">F4Y42_14485</name>
</gene>
<evidence type="ECO:0000313" key="2">
    <source>
        <dbReference type="EMBL" id="MXY94646.1"/>
    </source>
</evidence>
<evidence type="ECO:0008006" key="3">
    <source>
        <dbReference type="Google" id="ProtNLM"/>
    </source>
</evidence>
<keyword evidence="1" id="KW-0472">Membrane</keyword>
<name>A0A6B0YU56_9CHLR</name>
<feature type="transmembrane region" description="Helical" evidence="1">
    <location>
        <begin position="113"/>
        <end position="134"/>
    </location>
</feature>
<feature type="transmembrane region" description="Helical" evidence="1">
    <location>
        <begin position="63"/>
        <end position="83"/>
    </location>
</feature>
<dbReference type="EMBL" id="VXRG01000119">
    <property type="protein sequence ID" value="MXY94646.1"/>
    <property type="molecule type" value="Genomic_DNA"/>
</dbReference>
<dbReference type="PANTHER" id="PTHR36832:SF1">
    <property type="entry name" value="SLR1174 PROTEIN"/>
    <property type="match status" value="1"/>
</dbReference>
<reference evidence="2" key="1">
    <citation type="submission" date="2019-09" db="EMBL/GenBank/DDBJ databases">
        <title>Characterisation of the sponge microbiome using genome-centric metagenomics.</title>
        <authorList>
            <person name="Engelberts J.P."/>
            <person name="Robbins S.J."/>
            <person name="De Goeij J.M."/>
            <person name="Aranda M."/>
            <person name="Bell S.C."/>
            <person name="Webster N.S."/>
        </authorList>
    </citation>
    <scope>NUCLEOTIDE SEQUENCE</scope>
    <source>
        <strain evidence="2">SB0664_bin_27</strain>
    </source>
</reference>
<evidence type="ECO:0000256" key="1">
    <source>
        <dbReference type="SAM" id="Phobius"/>
    </source>
</evidence>
<sequence>MFAYYPIYKGYFRTSLMMMFQYRISMLIWLLGGIIEPLMYLVIWRTVSQQQGGSVGSYSTNDFVVYFIAMMMVSHGTFTWIMWEYVFRIRMGQFSVMLLKPIHPIHSDIADNIGYKFMMLTVMVPTVLLLAWFFDASWQPTYWTLAAFVPVLILAFLMRFYWEWSLAMVAFWTLRIDAMNQAYIVITLFFSGKLAPLSLFPQFVQRAADLLPFRWMLSFPVELLLGRVTPRELVIGIGAQLFWLLAGYLVMQLIYRAGIRRYAAFGN</sequence>
<feature type="transmembrane region" description="Helical" evidence="1">
    <location>
        <begin position="233"/>
        <end position="255"/>
    </location>
</feature>